<keyword evidence="6" id="KW-0010">Activator</keyword>
<dbReference type="GO" id="GO:0000156">
    <property type="term" value="F:phosphorelay response regulator activity"/>
    <property type="evidence" value="ECO:0007669"/>
    <property type="project" value="TreeGrafter"/>
</dbReference>
<dbReference type="GO" id="GO:0000976">
    <property type="term" value="F:transcription cis-regulatory region binding"/>
    <property type="evidence" value="ECO:0007669"/>
    <property type="project" value="TreeGrafter"/>
</dbReference>
<evidence type="ECO:0000256" key="3">
    <source>
        <dbReference type="ARBA" id="ARBA00023012"/>
    </source>
</evidence>
<dbReference type="AlphaFoldDB" id="A0A0S3K6A9"/>
<keyword evidence="16" id="KW-1185">Reference proteome</keyword>
<dbReference type="GO" id="GO:0005829">
    <property type="term" value="C:cytosol"/>
    <property type="evidence" value="ECO:0007669"/>
    <property type="project" value="TreeGrafter"/>
</dbReference>
<dbReference type="SMART" id="SM00448">
    <property type="entry name" value="REC"/>
    <property type="match status" value="1"/>
</dbReference>
<dbReference type="RefSeq" id="WP_071876859.1">
    <property type="nucleotide sequence ID" value="NZ_JXLC01000004.1"/>
</dbReference>
<reference evidence="14 16" key="2">
    <citation type="submission" date="2015-12" db="EMBL/GenBank/DDBJ databases">
        <authorList>
            <person name="Lauer A."/>
            <person name="Humrighouse B."/>
            <person name="Loparev V."/>
            <person name="Shewmaker P.L."/>
            <person name="Whitney A.M."/>
            <person name="McLaughlin R.W."/>
        </authorList>
    </citation>
    <scope>NUCLEOTIDE SEQUENCE [LARGE SCALE GENOMIC DNA]</scope>
    <source>
        <strain evidence="14 16">LMG 23085</strain>
    </source>
</reference>
<keyword evidence="8" id="KW-0046">Antibiotic resistance</keyword>
<evidence type="ECO:0000313" key="14">
    <source>
        <dbReference type="EMBL" id="ALR99824.1"/>
    </source>
</evidence>
<evidence type="ECO:0000256" key="11">
    <source>
        <dbReference type="PROSITE-ProRule" id="PRU01091"/>
    </source>
</evidence>
<organism evidence="15 17">
    <name type="scientific">Enterococcus silesiacus</name>
    <dbReference type="NCBI Taxonomy" id="332949"/>
    <lineage>
        <taxon>Bacteria</taxon>
        <taxon>Bacillati</taxon>
        <taxon>Bacillota</taxon>
        <taxon>Bacilli</taxon>
        <taxon>Lactobacillales</taxon>
        <taxon>Enterococcaceae</taxon>
        <taxon>Enterococcus</taxon>
    </lineage>
</organism>
<evidence type="ECO:0000256" key="2">
    <source>
        <dbReference type="ARBA" id="ARBA00022553"/>
    </source>
</evidence>
<dbReference type="InterPro" id="IPR036388">
    <property type="entry name" value="WH-like_DNA-bd_sf"/>
</dbReference>
<dbReference type="Gene3D" id="1.10.10.10">
    <property type="entry name" value="Winged helix-like DNA-binding domain superfamily/Winged helix DNA-binding domain"/>
    <property type="match status" value="1"/>
</dbReference>
<accession>A0A0S3K6A9</accession>
<dbReference type="InterPro" id="IPR001789">
    <property type="entry name" value="Sig_transdc_resp-reg_receiver"/>
</dbReference>
<dbReference type="InterPro" id="IPR039420">
    <property type="entry name" value="WalR-like"/>
</dbReference>
<evidence type="ECO:0000256" key="10">
    <source>
        <dbReference type="PROSITE-ProRule" id="PRU00169"/>
    </source>
</evidence>
<gene>
    <name evidence="14" type="ORF">ATZ33_00015</name>
    <name evidence="15" type="ORF">RV15_GL002822</name>
</gene>
<protein>
    <submittedName>
        <fullName evidence="14">Two-component system response regulator</fullName>
    </submittedName>
</protein>
<evidence type="ECO:0000256" key="4">
    <source>
        <dbReference type="ARBA" id="ARBA00023015"/>
    </source>
</evidence>
<feature type="domain" description="OmpR/PhoB-type" evidence="13">
    <location>
        <begin position="129"/>
        <end position="228"/>
    </location>
</feature>
<proteinExistence type="predicted"/>
<dbReference type="Pfam" id="PF00072">
    <property type="entry name" value="Response_reg"/>
    <property type="match status" value="1"/>
</dbReference>
<evidence type="ECO:0000256" key="6">
    <source>
        <dbReference type="ARBA" id="ARBA00023159"/>
    </source>
</evidence>
<dbReference type="FunFam" id="3.40.50.2300:FF:000001">
    <property type="entry name" value="DNA-binding response regulator PhoB"/>
    <property type="match status" value="1"/>
</dbReference>
<dbReference type="Gene3D" id="3.40.50.2300">
    <property type="match status" value="1"/>
</dbReference>
<dbReference type="PROSITE" id="PS50110">
    <property type="entry name" value="RESPONSE_REGULATORY"/>
    <property type="match status" value="1"/>
</dbReference>
<keyword evidence="3" id="KW-0902">Two-component regulatory system</keyword>
<dbReference type="SUPFAM" id="SSF46894">
    <property type="entry name" value="C-terminal effector domain of the bipartite response regulators"/>
    <property type="match status" value="1"/>
</dbReference>
<feature type="domain" description="Response regulatory" evidence="12">
    <location>
        <begin position="3"/>
        <end position="116"/>
    </location>
</feature>
<dbReference type="SUPFAM" id="SSF52172">
    <property type="entry name" value="CheY-like"/>
    <property type="match status" value="1"/>
</dbReference>
<reference evidence="15 17" key="1">
    <citation type="submission" date="2014-12" db="EMBL/GenBank/DDBJ databases">
        <title>Draft genome sequences of 29 type strains of Enterococci.</title>
        <authorList>
            <person name="Zhong Z."/>
            <person name="Sun Z."/>
            <person name="Liu W."/>
            <person name="Zhang W."/>
            <person name="Zhang H."/>
        </authorList>
    </citation>
    <scope>NUCLEOTIDE SEQUENCE [LARGE SCALE GENOMIC DNA]</scope>
    <source>
        <strain evidence="15 17">DSM 22801</strain>
    </source>
</reference>
<dbReference type="PANTHER" id="PTHR48111">
    <property type="entry name" value="REGULATOR OF RPOS"/>
    <property type="match status" value="1"/>
</dbReference>
<dbReference type="InterPro" id="IPR011006">
    <property type="entry name" value="CheY-like_superfamily"/>
</dbReference>
<keyword evidence="9" id="KW-0961">Cell wall biogenesis/degradation</keyword>
<keyword evidence="5 11" id="KW-0238">DNA-binding</keyword>
<dbReference type="GO" id="GO:0046677">
    <property type="term" value="P:response to antibiotic"/>
    <property type="evidence" value="ECO:0007669"/>
    <property type="project" value="UniProtKB-KW"/>
</dbReference>
<evidence type="ECO:0000259" key="13">
    <source>
        <dbReference type="PROSITE" id="PS51755"/>
    </source>
</evidence>
<dbReference type="InterPro" id="IPR016032">
    <property type="entry name" value="Sig_transdc_resp-reg_C-effctor"/>
</dbReference>
<dbReference type="KEGG" id="ess:ATZ33_00015"/>
<dbReference type="OrthoDB" id="9790442at2"/>
<keyword evidence="7" id="KW-0804">Transcription</keyword>
<dbReference type="InterPro" id="IPR001867">
    <property type="entry name" value="OmpR/PhoB-type_DNA-bd"/>
</dbReference>
<dbReference type="Pfam" id="PF00486">
    <property type="entry name" value="Trans_reg_C"/>
    <property type="match status" value="1"/>
</dbReference>
<dbReference type="CDD" id="cd00383">
    <property type="entry name" value="trans_reg_C"/>
    <property type="match status" value="1"/>
</dbReference>
<keyword evidence="1" id="KW-0678">Repressor</keyword>
<keyword evidence="2 10" id="KW-0597">Phosphoprotein</keyword>
<evidence type="ECO:0000256" key="8">
    <source>
        <dbReference type="ARBA" id="ARBA00023251"/>
    </source>
</evidence>
<sequence length="232" mass="26921">MKNILIVDDHLQITEVLKEYVIKEGFNPIIASDGQAALEAFFSHSIELILLDVMLPKLDGFDVCKTIRETSNVPIIMITAKGEDYHRIMGLDIGADDYIVKPFSPSEVMARIRAISRRIERTEENQHTMKQLTYDNLIVYLEEKKVTILQQEILLTKRELEILWLLLSNREKVFSRDNLLDSLWGIDYYGDARTVDTHIKRLRAKLDEVSHPNWEIATVWGQGYKFEGNNEK</sequence>
<dbReference type="PROSITE" id="PS51755">
    <property type="entry name" value="OMPR_PHOB"/>
    <property type="match status" value="1"/>
</dbReference>
<dbReference type="Proteomes" id="UP000183039">
    <property type="component" value="Unassembled WGS sequence"/>
</dbReference>
<dbReference type="FunFam" id="1.10.10.10:FF:000018">
    <property type="entry name" value="DNA-binding response regulator ResD"/>
    <property type="match status" value="1"/>
</dbReference>
<feature type="DNA-binding region" description="OmpR/PhoB-type" evidence="11">
    <location>
        <begin position="129"/>
        <end position="228"/>
    </location>
</feature>
<evidence type="ECO:0000259" key="12">
    <source>
        <dbReference type="PROSITE" id="PS50110"/>
    </source>
</evidence>
<dbReference type="Gene3D" id="6.10.250.690">
    <property type="match status" value="1"/>
</dbReference>
<evidence type="ECO:0000256" key="7">
    <source>
        <dbReference type="ARBA" id="ARBA00023163"/>
    </source>
</evidence>
<evidence type="ECO:0000313" key="17">
    <source>
        <dbReference type="Proteomes" id="UP000183039"/>
    </source>
</evidence>
<dbReference type="GO" id="GO:0006355">
    <property type="term" value="P:regulation of DNA-templated transcription"/>
    <property type="evidence" value="ECO:0007669"/>
    <property type="project" value="InterPro"/>
</dbReference>
<dbReference type="EMBL" id="JXLC01000004">
    <property type="protein sequence ID" value="OJG92877.1"/>
    <property type="molecule type" value="Genomic_DNA"/>
</dbReference>
<feature type="modified residue" description="4-aspartylphosphate" evidence="10">
    <location>
        <position position="52"/>
    </location>
</feature>
<evidence type="ECO:0000256" key="1">
    <source>
        <dbReference type="ARBA" id="ARBA00022491"/>
    </source>
</evidence>
<evidence type="ECO:0000313" key="15">
    <source>
        <dbReference type="EMBL" id="OJG92877.1"/>
    </source>
</evidence>
<dbReference type="EMBL" id="CP013614">
    <property type="protein sequence ID" value="ALR99824.1"/>
    <property type="molecule type" value="Genomic_DNA"/>
</dbReference>
<dbReference type="GO" id="GO:0032993">
    <property type="term" value="C:protein-DNA complex"/>
    <property type="evidence" value="ECO:0007669"/>
    <property type="project" value="TreeGrafter"/>
</dbReference>
<keyword evidence="4" id="KW-0805">Transcription regulation</keyword>
<dbReference type="SMART" id="SM00862">
    <property type="entry name" value="Trans_reg_C"/>
    <property type="match status" value="1"/>
</dbReference>
<evidence type="ECO:0000256" key="9">
    <source>
        <dbReference type="ARBA" id="ARBA00023316"/>
    </source>
</evidence>
<dbReference type="Proteomes" id="UP000065511">
    <property type="component" value="Chromosome"/>
</dbReference>
<name>A0A0S3K6A9_9ENTE</name>
<dbReference type="GO" id="GO:0071555">
    <property type="term" value="P:cell wall organization"/>
    <property type="evidence" value="ECO:0007669"/>
    <property type="project" value="UniProtKB-KW"/>
</dbReference>
<dbReference type="PANTHER" id="PTHR48111:SF21">
    <property type="entry name" value="DNA-BINDING DUAL MASTER TRANSCRIPTIONAL REGULATOR RPAA"/>
    <property type="match status" value="1"/>
</dbReference>
<evidence type="ECO:0000256" key="5">
    <source>
        <dbReference type="ARBA" id="ARBA00023125"/>
    </source>
</evidence>
<evidence type="ECO:0000313" key="16">
    <source>
        <dbReference type="Proteomes" id="UP000065511"/>
    </source>
</evidence>